<gene>
    <name evidence="2" type="ORF">OF897_16180</name>
</gene>
<keyword evidence="3" id="KW-1185">Reference proteome</keyword>
<dbReference type="SUPFAM" id="SSF69318">
    <property type="entry name" value="Integrin alpha N-terminal domain"/>
    <property type="match status" value="1"/>
</dbReference>
<protein>
    <recommendedName>
        <fullName evidence="4">GLPGLI family protein</fullName>
    </recommendedName>
</protein>
<feature type="signal peptide" evidence="1">
    <location>
        <begin position="1"/>
        <end position="19"/>
    </location>
</feature>
<dbReference type="EMBL" id="JAOVZW010000019">
    <property type="protein sequence ID" value="MCX8525454.1"/>
    <property type="molecule type" value="Genomic_DNA"/>
</dbReference>
<evidence type="ECO:0000256" key="1">
    <source>
        <dbReference type="SAM" id="SignalP"/>
    </source>
</evidence>
<feature type="chain" id="PRO_5045171054" description="GLPGLI family protein" evidence="1">
    <location>
        <begin position="20"/>
        <end position="222"/>
    </location>
</feature>
<dbReference type="InterPro" id="IPR028994">
    <property type="entry name" value="Integrin_alpha_N"/>
</dbReference>
<evidence type="ECO:0000313" key="3">
    <source>
        <dbReference type="Proteomes" id="UP001073122"/>
    </source>
</evidence>
<accession>A0ABT3XUW8</accession>
<evidence type="ECO:0000313" key="2">
    <source>
        <dbReference type="EMBL" id="MCX8525454.1"/>
    </source>
</evidence>
<reference evidence="2" key="1">
    <citation type="submission" date="2022-10" db="EMBL/GenBank/DDBJ databases">
        <title>Chryseobacterium sp. nov., a novel bacterial species.</title>
        <authorList>
            <person name="Cao Y."/>
        </authorList>
    </citation>
    <scope>NUCLEOTIDE SEQUENCE</scope>
    <source>
        <strain evidence="2">CCTCC AB2015118</strain>
    </source>
</reference>
<dbReference type="InterPro" id="IPR058087">
    <property type="entry name" value="XAC2610_dom"/>
</dbReference>
<dbReference type="Proteomes" id="UP001073122">
    <property type="component" value="Unassembled WGS sequence"/>
</dbReference>
<proteinExistence type="predicted"/>
<sequence length="222" mass="25987">MNSGKLLLMLVCFGMLCNAQNYFELPNVSKTYNVIANIESCGEKKCNGKTTIDLYDKTTMKKYQTLSSNDFYLDFDEIRKPILDSLKNSIIFDDFNFDGIDDVAVRNGNSNNKNPFYEVYINDSAKQFVLNDDFTSLVRSNPGMFKINSERQRIITYQEDGCCWNLSSEYQFFPKKGLVKVLEFEEDTRDPKKVITVKREFIDYKWFSKTTTYPKELYIKEK</sequence>
<name>A0ABT3XUW8_9FLAO</name>
<keyword evidence="1" id="KW-0732">Signal</keyword>
<dbReference type="NCBIfam" id="NF047539">
    <property type="entry name" value="XAC2610_fam"/>
    <property type="match status" value="1"/>
</dbReference>
<evidence type="ECO:0008006" key="4">
    <source>
        <dbReference type="Google" id="ProtNLM"/>
    </source>
</evidence>
<organism evidence="2 3">
    <name type="scientific">Chryseobacterium formosus</name>
    <dbReference type="NCBI Taxonomy" id="1537363"/>
    <lineage>
        <taxon>Bacteria</taxon>
        <taxon>Pseudomonadati</taxon>
        <taxon>Bacteroidota</taxon>
        <taxon>Flavobacteriia</taxon>
        <taxon>Flavobacteriales</taxon>
        <taxon>Weeksellaceae</taxon>
        <taxon>Chryseobacterium group</taxon>
        <taxon>Chryseobacterium</taxon>
    </lineage>
</organism>
<dbReference type="RefSeq" id="WP_267266713.1">
    <property type="nucleotide sequence ID" value="NZ_JAOVZW010000019.1"/>
</dbReference>
<comment type="caution">
    <text evidence="2">The sequence shown here is derived from an EMBL/GenBank/DDBJ whole genome shotgun (WGS) entry which is preliminary data.</text>
</comment>